<dbReference type="InterPro" id="IPR053119">
    <property type="entry name" value="Cubilin_domain"/>
</dbReference>
<keyword evidence="1" id="KW-1015">Disulfide bond</keyword>
<name>A0AA88YAV1_PINIB</name>
<dbReference type="Gene3D" id="2.10.25.10">
    <property type="entry name" value="Laminin"/>
    <property type="match status" value="2"/>
</dbReference>
<dbReference type="AlphaFoldDB" id="A0AA88YAV1"/>
<feature type="disulfide bond" evidence="1">
    <location>
        <begin position="373"/>
        <end position="382"/>
    </location>
</feature>
<comment type="caution">
    <text evidence="1">Lacks conserved residue(s) required for the propagation of feature annotation.</text>
</comment>
<evidence type="ECO:0000259" key="4">
    <source>
        <dbReference type="PROSITE" id="PS50940"/>
    </source>
</evidence>
<dbReference type="EMBL" id="VSWD01000005">
    <property type="protein sequence ID" value="KAK3101438.1"/>
    <property type="molecule type" value="Genomic_DNA"/>
</dbReference>
<dbReference type="Gene3D" id="2.170.140.10">
    <property type="entry name" value="Chitin binding domain"/>
    <property type="match status" value="5"/>
</dbReference>
<sequence length="600" mass="67811">MELFIQLLAIISIFGSSIADDVKCENRFGAIVTDDCKTLYRCVWGRPIKMPSCPSGLIFSPYYHVCVYRFSQFDECQYKTNGNDKGDKLVDKACSSFPCKNGGLCEEGKNGKTFTCNCPLNYGGETCERMLTKAEQCEKDATLVTSHPEECQLYYDCDRKYAAIPSFFEQYLQECPYPQLFSEVTRKCENFTKVDCGTRKEHKSACDYRKFMCDGPNCIPCEVEHPSCEGKKDGLHPHGWKKNSPYFMICKGERFISSGQCETEVELHEFKFPQNGTCVSRYEVPKEMGGLLPDCEGKMEGSYKDEQGRCDRYFACNGGKPSVMKCPEGSSFDLEARECVEGELVDKACSSFPCKNGGLCEEGKNGKTFTCNCPLNYGGETCERMLTKAEQCEKDATLVTSHPEECQLYYDCDRKYAAIPSFFEQYLQECPYPQLFSEVTRKCENFTKVDCGTRKEHKSACDYRKFMCDGPNCIPCEVEHPSCEGKKDGLHPHGWKKNSPYFMICKGERFISSGQCETEVELHEFKFPQNGTCVSRYEVPKEMGGLLPDCEGKMEGSYKDEQGRCDRYFACNGGKPSVMKCPEGSSFDLEARECVEGGKC</sequence>
<feature type="domain" description="Chitin-binding type-2" evidence="4">
    <location>
        <begin position="389"/>
        <end position="453"/>
    </location>
</feature>
<feature type="domain" description="EGF-like" evidence="3">
    <location>
        <begin position="345"/>
        <end position="383"/>
    </location>
</feature>
<dbReference type="InterPro" id="IPR002557">
    <property type="entry name" value="Chitin-bd_dom"/>
</dbReference>
<comment type="caution">
    <text evidence="5">The sequence shown here is derived from an EMBL/GenBank/DDBJ whole genome shotgun (WGS) entry which is preliminary data.</text>
</comment>
<evidence type="ECO:0000256" key="1">
    <source>
        <dbReference type="PROSITE-ProRule" id="PRU00076"/>
    </source>
</evidence>
<dbReference type="PROSITE" id="PS00022">
    <property type="entry name" value="EGF_1"/>
    <property type="match status" value="2"/>
</dbReference>
<dbReference type="Pfam" id="PF01607">
    <property type="entry name" value="CBM_14"/>
    <property type="match status" value="3"/>
</dbReference>
<reference evidence="5" key="1">
    <citation type="submission" date="2019-08" db="EMBL/GenBank/DDBJ databases">
        <title>The improved chromosome-level genome for the pearl oyster Pinctada fucata martensii using PacBio sequencing and Hi-C.</title>
        <authorList>
            <person name="Zheng Z."/>
        </authorList>
    </citation>
    <scope>NUCLEOTIDE SEQUENCE</scope>
    <source>
        <strain evidence="5">ZZ-2019</strain>
        <tissue evidence="5">Adductor muscle</tissue>
    </source>
</reference>
<feature type="domain" description="Chitin-binding type-2" evidence="4">
    <location>
        <begin position="547"/>
        <end position="600"/>
    </location>
</feature>
<organism evidence="5 6">
    <name type="scientific">Pinctada imbricata</name>
    <name type="common">Atlantic pearl-oyster</name>
    <name type="synonym">Pinctada martensii</name>
    <dbReference type="NCBI Taxonomy" id="66713"/>
    <lineage>
        <taxon>Eukaryota</taxon>
        <taxon>Metazoa</taxon>
        <taxon>Spiralia</taxon>
        <taxon>Lophotrochozoa</taxon>
        <taxon>Mollusca</taxon>
        <taxon>Bivalvia</taxon>
        <taxon>Autobranchia</taxon>
        <taxon>Pteriomorphia</taxon>
        <taxon>Pterioida</taxon>
        <taxon>Pterioidea</taxon>
        <taxon>Pteriidae</taxon>
        <taxon>Pinctada</taxon>
    </lineage>
</organism>
<proteinExistence type="predicted"/>
<feature type="signal peptide" evidence="2">
    <location>
        <begin position="1"/>
        <end position="19"/>
    </location>
</feature>
<feature type="chain" id="PRO_5041696417" evidence="2">
    <location>
        <begin position="20"/>
        <end position="600"/>
    </location>
</feature>
<keyword evidence="6" id="KW-1185">Reference proteome</keyword>
<dbReference type="SUPFAM" id="SSF57196">
    <property type="entry name" value="EGF/Laminin"/>
    <property type="match status" value="2"/>
</dbReference>
<evidence type="ECO:0000313" key="6">
    <source>
        <dbReference type="Proteomes" id="UP001186944"/>
    </source>
</evidence>
<dbReference type="SUPFAM" id="SSF57625">
    <property type="entry name" value="Invertebrate chitin-binding proteins"/>
    <property type="match status" value="5"/>
</dbReference>
<dbReference type="SMART" id="SM00181">
    <property type="entry name" value="EGF"/>
    <property type="match status" value="2"/>
</dbReference>
<evidence type="ECO:0000256" key="2">
    <source>
        <dbReference type="SAM" id="SignalP"/>
    </source>
</evidence>
<feature type="domain" description="Chitin-binding type-2" evidence="4">
    <location>
        <begin position="21"/>
        <end position="78"/>
    </location>
</feature>
<keyword evidence="1" id="KW-0245">EGF-like domain</keyword>
<dbReference type="Pfam" id="PF00008">
    <property type="entry name" value="EGF"/>
    <property type="match status" value="2"/>
</dbReference>
<feature type="disulfide bond" evidence="1">
    <location>
        <begin position="354"/>
        <end position="371"/>
    </location>
</feature>
<dbReference type="PANTHER" id="PTHR47761:SF1">
    <property type="entry name" value="C-TYPE LECTIN-RELATED"/>
    <property type="match status" value="1"/>
</dbReference>
<dbReference type="PANTHER" id="PTHR47761">
    <property type="entry name" value="C-TYPE LECTIN-RELATED"/>
    <property type="match status" value="1"/>
</dbReference>
<accession>A0AA88YAV1</accession>
<evidence type="ECO:0000259" key="3">
    <source>
        <dbReference type="PROSITE" id="PS50026"/>
    </source>
</evidence>
<protein>
    <submittedName>
        <fullName evidence="5">Uncharacterized protein</fullName>
    </submittedName>
</protein>
<feature type="domain" description="Chitin-binding type-2" evidence="4">
    <location>
        <begin position="134"/>
        <end position="198"/>
    </location>
</feature>
<feature type="disulfide bond" evidence="1">
    <location>
        <begin position="99"/>
        <end position="116"/>
    </location>
</feature>
<dbReference type="InterPro" id="IPR036508">
    <property type="entry name" value="Chitin-bd_dom_sf"/>
</dbReference>
<dbReference type="GO" id="GO:0008061">
    <property type="term" value="F:chitin binding"/>
    <property type="evidence" value="ECO:0007669"/>
    <property type="project" value="InterPro"/>
</dbReference>
<dbReference type="SMART" id="SM00494">
    <property type="entry name" value="ChtBD2"/>
    <property type="match status" value="5"/>
</dbReference>
<gene>
    <name evidence="5" type="ORF">FSP39_003609</name>
</gene>
<keyword evidence="2" id="KW-0732">Signal</keyword>
<dbReference type="Proteomes" id="UP001186944">
    <property type="component" value="Unassembled WGS sequence"/>
</dbReference>
<dbReference type="GO" id="GO:0005576">
    <property type="term" value="C:extracellular region"/>
    <property type="evidence" value="ECO:0007669"/>
    <property type="project" value="InterPro"/>
</dbReference>
<feature type="disulfide bond" evidence="1">
    <location>
        <begin position="118"/>
        <end position="127"/>
    </location>
</feature>
<evidence type="ECO:0000313" key="5">
    <source>
        <dbReference type="EMBL" id="KAK3101438.1"/>
    </source>
</evidence>
<feature type="domain" description="EGF-like" evidence="3">
    <location>
        <begin position="90"/>
        <end position="128"/>
    </location>
</feature>
<dbReference type="PROSITE" id="PS50026">
    <property type="entry name" value="EGF_3"/>
    <property type="match status" value="2"/>
</dbReference>
<dbReference type="PROSITE" id="PS50940">
    <property type="entry name" value="CHIT_BIND_II"/>
    <property type="match status" value="5"/>
</dbReference>
<dbReference type="InterPro" id="IPR000742">
    <property type="entry name" value="EGF"/>
</dbReference>
<feature type="domain" description="Chitin-binding type-2" evidence="4">
    <location>
        <begin position="292"/>
        <end position="351"/>
    </location>
</feature>